<dbReference type="PROSITE" id="PS51110">
    <property type="entry name" value="SAP_A"/>
    <property type="match status" value="1"/>
</dbReference>
<dbReference type="InterPro" id="IPR008139">
    <property type="entry name" value="SaposinB_dom"/>
</dbReference>
<dbReference type="InterPro" id="IPR007856">
    <property type="entry name" value="SapB_1"/>
</dbReference>
<dbReference type="Gene3D" id="1.10.225.10">
    <property type="entry name" value="Saposin-like"/>
    <property type="match status" value="7"/>
</dbReference>
<dbReference type="OrthoDB" id="69496at2759"/>
<accession>A0A3S3SJW8</accession>
<keyword evidence="4" id="KW-0677">Repeat</keyword>
<feature type="domain" description="Saposin A-type" evidence="8">
    <location>
        <begin position="777"/>
        <end position="816"/>
    </location>
</feature>
<organism evidence="9 10">
    <name type="scientific">Dinothrombium tinctorium</name>
    <dbReference type="NCBI Taxonomy" id="1965070"/>
    <lineage>
        <taxon>Eukaryota</taxon>
        <taxon>Metazoa</taxon>
        <taxon>Ecdysozoa</taxon>
        <taxon>Arthropoda</taxon>
        <taxon>Chelicerata</taxon>
        <taxon>Arachnida</taxon>
        <taxon>Acari</taxon>
        <taxon>Acariformes</taxon>
        <taxon>Trombidiformes</taxon>
        <taxon>Prostigmata</taxon>
        <taxon>Anystina</taxon>
        <taxon>Parasitengona</taxon>
        <taxon>Trombidioidea</taxon>
        <taxon>Trombidiidae</taxon>
        <taxon>Dinothrombium</taxon>
    </lineage>
</organism>
<protein>
    <submittedName>
        <fullName evidence="9">Saposin-like protein</fullName>
    </submittedName>
</protein>
<dbReference type="GO" id="GO:0006665">
    <property type="term" value="P:sphingolipid metabolic process"/>
    <property type="evidence" value="ECO:0007669"/>
    <property type="project" value="InterPro"/>
</dbReference>
<dbReference type="PANTHER" id="PTHR11480">
    <property type="entry name" value="SAPOSIN-RELATED"/>
    <property type="match status" value="1"/>
</dbReference>
<evidence type="ECO:0000256" key="4">
    <source>
        <dbReference type="ARBA" id="ARBA00022737"/>
    </source>
</evidence>
<keyword evidence="3" id="KW-0732">Signal</keyword>
<dbReference type="SUPFAM" id="SSF47862">
    <property type="entry name" value="Saposin"/>
    <property type="match status" value="6"/>
</dbReference>
<feature type="domain" description="Saposin B-type" evidence="7">
    <location>
        <begin position="690"/>
        <end position="774"/>
    </location>
</feature>
<feature type="domain" description="Saposin B-type" evidence="7">
    <location>
        <begin position="484"/>
        <end position="566"/>
    </location>
</feature>
<sequence>MCYYLVNDVIKTVPRLKQEVCRQPNDSGLNENFTPQVYQQDVQDNITCQFCVNIITHLKCIVSSKETEAEFKLILSKICTHLGSFRNECVNMLDQNLEDIFNYLRNVINPEGVCKDVGACLAHSLQSASPLPSIEEVINLYPVPYEKIDYRDAVFKSKAKPYAIAFGPQCFLCKKVFEYVYNYIKEKENKTDEVIIEALDKVCDEIFSDAAERQKCKNFIKTYVTDIIYYIKMAAEPEIACSLMGFCVAMEFKPVEPVHLQKPDCILCKKIMQWIYDELKDERTREAIEQALDRVCDKIMPSKDVEKCRQLVKEYTEEIINVVTTVTTAPEACELLGFCASVKISSFLEIEKTVIMDSGFKPVKESHRVKPDCILCKQIMKWVYDQLKDNKTEEAIREALDEVCEKVMPSAEVQKCKDFIDKYVDQIINIIISATDPDEACQLLGLCTNIHLFPFTKIEHSVAIIPFVKIERTATKVVNRFPVFGALCDICRQVFSRLNSLVTNPKLRENVIAALDKVCDSFLPDSKKSECRDFVEKYTNEIIDVIAKETDPELACSMLRLCKFNKIENRVKVASQKEVEETRKPVASIRDDFCYVCHITAHFIQEELYNVKNEEAIRNYIEKHVCGLLPTVDRNLCDSYINEYGAQIEQLIAQKLFDPTVLCDKMLRICPAPNNTQDVNVPFELIKPSKEKICKICMKAVDRLDQVLQSFDHQSVEKNISLIAATACKVFPKEESLECSKIVNTYGSAFLELNKDLTDSRQVCKSVDLCFIPGQPHLLGGHKCTYGPDYWCHTAAHADACKATAYCKHKYWKPIQ</sequence>
<dbReference type="InterPro" id="IPR003119">
    <property type="entry name" value="SAP_A"/>
</dbReference>
<evidence type="ECO:0000313" key="9">
    <source>
        <dbReference type="EMBL" id="RWS15134.1"/>
    </source>
</evidence>
<evidence type="ECO:0000256" key="3">
    <source>
        <dbReference type="ARBA" id="ARBA00022729"/>
    </source>
</evidence>
<dbReference type="InterPro" id="IPR008373">
    <property type="entry name" value="Saposin"/>
</dbReference>
<evidence type="ECO:0000259" key="8">
    <source>
        <dbReference type="PROSITE" id="PS51110"/>
    </source>
</evidence>
<reference evidence="9 10" key="1">
    <citation type="journal article" date="2018" name="Gigascience">
        <title>Genomes of trombidid mites reveal novel predicted allergens and laterally-transferred genes associated with secondary metabolism.</title>
        <authorList>
            <person name="Dong X."/>
            <person name="Chaisiri K."/>
            <person name="Xia D."/>
            <person name="Armstrong S.D."/>
            <person name="Fang Y."/>
            <person name="Donnelly M.J."/>
            <person name="Kadowaki T."/>
            <person name="McGarry J.W."/>
            <person name="Darby A.C."/>
            <person name="Makepeace B.L."/>
        </authorList>
    </citation>
    <scope>NUCLEOTIDE SEQUENCE [LARGE SCALE GENOMIC DNA]</scope>
    <source>
        <strain evidence="9">UoL-WK</strain>
    </source>
</reference>
<evidence type="ECO:0000256" key="1">
    <source>
        <dbReference type="ARBA" id="ARBA00004613"/>
    </source>
</evidence>
<dbReference type="PANTHER" id="PTHR11480:SF3">
    <property type="entry name" value="BCDNA.GH08312"/>
    <property type="match status" value="1"/>
</dbReference>
<comment type="subcellular location">
    <subcellularLocation>
        <location evidence="1">Secreted</location>
    </subcellularLocation>
</comment>
<dbReference type="AlphaFoldDB" id="A0A3S3SJW8"/>
<keyword evidence="6" id="KW-0325">Glycoprotein</keyword>
<feature type="domain" description="Saposin B-type" evidence="7">
    <location>
        <begin position="166"/>
        <end position="251"/>
    </location>
</feature>
<evidence type="ECO:0000313" key="10">
    <source>
        <dbReference type="Proteomes" id="UP000285301"/>
    </source>
</evidence>
<dbReference type="PROSITE" id="PS50015">
    <property type="entry name" value="SAP_B"/>
    <property type="match status" value="7"/>
</dbReference>
<dbReference type="InterPro" id="IPR011001">
    <property type="entry name" value="Saposin-like"/>
</dbReference>
<dbReference type="InterPro" id="IPR008138">
    <property type="entry name" value="SapB_2"/>
</dbReference>
<evidence type="ECO:0000256" key="6">
    <source>
        <dbReference type="ARBA" id="ARBA00023180"/>
    </source>
</evidence>
<keyword evidence="5" id="KW-1015">Disulfide bond</keyword>
<dbReference type="STRING" id="1965070.A0A3S3SJW8"/>
<dbReference type="PRINTS" id="PR01797">
    <property type="entry name" value="SAPOSIN"/>
</dbReference>
<feature type="domain" description="Saposin B-type" evidence="7">
    <location>
        <begin position="369"/>
        <end position="451"/>
    </location>
</feature>
<name>A0A3S3SJW8_9ACAR</name>
<dbReference type="GO" id="GO:0016020">
    <property type="term" value="C:membrane"/>
    <property type="evidence" value="ECO:0007669"/>
    <property type="project" value="GOC"/>
</dbReference>
<feature type="domain" description="Saposin B-type" evidence="7">
    <location>
        <begin position="261"/>
        <end position="343"/>
    </location>
</feature>
<keyword evidence="10" id="KW-1185">Reference proteome</keyword>
<dbReference type="GO" id="GO:0005764">
    <property type="term" value="C:lysosome"/>
    <property type="evidence" value="ECO:0007669"/>
    <property type="project" value="InterPro"/>
</dbReference>
<dbReference type="SMART" id="SM00741">
    <property type="entry name" value="SapB"/>
    <property type="match status" value="7"/>
</dbReference>
<dbReference type="Pfam" id="PF02199">
    <property type="entry name" value="SapA"/>
    <property type="match status" value="1"/>
</dbReference>
<dbReference type="Proteomes" id="UP000285301">
    <property type="component" value="Unassembled WGS sequence"/>
</dbReference>
<dbReference type="Pfam" id="PF05184">
    <property type="entry name" value="SapB_1"/>
    <property type="match status" value="3"/>
</dbReference>
<proteinExistence type="predicted"/>
<dbReference type="GO" id="GO:0005576">
    <property type="term" value="C:extracellular region"/>
    <property type="evidence" value="ECO:0007669"/>
    <property type="project" value="UniProtKB-SubCell"/>
</dbReference>
<dbReference type="EMBL" id="NCKU01000536">
    <property type="protein sequence ID" value="RWS15134.1"/>
    <property type="molecule type" value="Genomic_DNA"/>
</dbReference>
<gene>
    <name evidence="9" type="ORF">B4U79_01905</name>
</gene>
<keyword evidence="2" id="KW-0964">Secreted</keyword>
<evidence type="ECO:0000256" key="2">
    <source>
        <dbReference type="ARBA" id="ARBA00022525"/>
    </source>
</evidence>
<comment type="caution">
    <text evidence="9">The sequence shown here is derived from an EMBL/GenBank/DDBJ whole genome shotgun (WGS) entry which is preliminary data.</text>
</comment>
<dbReference type="InterPro" id="IPR051428">
    <property type="entry name" value="Sphingo_Act-Surfact_Prot"/>
</dbReference>
<evidence type="ECO:0000259" key="7">
    <source>
        <dbReference type="PROSITE" id="PS50015"/>
    </source>
</evidence>
<evidence type="ECO:0000256" key="5">
    <source>
        <dbReference type="ARBA" id="ARBA00023157"/>
    </source>
</evidence>
<feature type="domain" description="Saposin B-type" evidence="7">
    <location>
        <begin position="590"/>
        <end position="674"/>
    </location>
</feature>
<dbReference type="Pfam" id="PF03489">
    <property type="entry name" value="SapB_2"/>
    <property type="match status" value="4"/>
</dbReference>
<feature type="domain" description="Saposin B-type" evidence="7">
    <location>
        <begin position="44"/>
        <end position="124"/>
    </location>
</feature>